<dbReference type="AlphaFoldDB" id="A0A4V1ZH77"/>
<dbReference type="EMBL" id="SDWW01000022">
    <property type="protein sequence ID" value="RYV51084.1"/>
    <property type="molecule type" value="Genomic_DNA"/>
</dbReference>
<dbReference type="Pfam" id="PF13560">
    <property type="entry name" value="HTH_31"/>
    <property type="match status" value="1"/>
</dbReference>
<dbReference type="Proteomes" id="UP000293764">
    <property type="component" value="Unassembled WGS sequence"/>
</dbReference>
<protein>
    <submittedName>
        <fullName evidence="2">XRE family transcriptional regulator</fullName>
    </submittedName>
</protein>
<dbReference type="Gene3D" id="1.10.260.40">
    <property type="entry name" value="lambda repressor-like DNA-binding domains"/>
    <property type="match status" value="1"/>
</dbReference>
<gene>
    <name evidence="2" type="ORF">EUA98_10610</name>
</gene>
<dbReference type="PANTHER" id="PTHR35010">
    <property type="entry name" value="BLL4672 PROTEIN-RELATED"/>
    <property type="match status" value="1"/>
</dbReference>
<organism evidence="2 3">
    <name type="scientific">Pengzhenrongella frigida</name>
    <dbReference type="NCBI Taxonomy" id="1259133"/>
    <lineage>
        <taxon>Bacteria</taxon>
        <taxon>Bacillati</taxon>
        <taxon>Actinomycetota</taxon>
        <taxon>Actinomycetes</taxon>
        <taxon>Micrococcales</taxon>
        <taxon>Pengzhenrongella</taxon>
    </lineage>
</organism>
<feature type="domain" description="HTH cro/C1-type" evidence="1">
    <location>
        <begin position="36"/>
        <end position="83"/>
    </location>
</feature>
<comment type="caution">
    <text evidence="2">The sequence shown here is derived from an EMBL/GenBank/DDBJ whole genome shotgun (WGS) entry which is preliminary data.</text>
</comment>
<dbReference type="InterPro" id="IPR010982">
    <property type="entry name" value="Lambda_DNA-bd_dom_sf"/>
</dbReference>
<dbReference type="Gene3D" id="3.30.450.180">
    <property type="match status" value="1"/>
</dbReference>
<dbReference type="Pfam" id="PF17765">
    <property type="entry name" value="MLTR_LBD"/>
    <property type="match status" value="1"/>
</dbReference>
<dbReference type="PROSITE" id="PS50943">
    <property type="entry name" value="HTH_CROC1"/>
    <property type="match status" value="1"/>
</dbReference>
<dbReference type="OrthoDB" id="3518652at2"/>
<proteinExistence type="predicted"/>
<dbReference type="CDD" id="cd00093">
    <property type="entry name" value="HTH_XRE"/>
    <property type="match status" value="1"/>
</dbReference>
<dbReference type="GO" id="GO:0003677">
    <property type="term" value="F:DNA binding"/>
    <property type="evidence" value="ECO:0007669"/>
    <property type="project" value="InterPro"/>
</dbReference>
<dbReference type="InterPro" id="IPR001387">
    <property type="entry name" value="Cro/C1-type_HTH"/>
</dbReference>
<evidence type="ECO:0000313" key="3">
    <source>
        <dbReference type="Proteomes" id="UP000293764"/>
    </source>
</evidence>
<evidence type="ECO:0000313" key="2">
    <source>
        <dbReference type="EMBL" id="RYV51084.1"/>
    </source>
</evidence>
<dbReference type="InterPro" id="IPR041413">
    <property type="entry name" value="MLTR_LBD"/>
</dbReference>
<name>A0A4V1ZH77_9MICO</name>
<evidence type="ECO:0000259" key="1">
    <source>
        <dbReference type="PROSITE" id="PS50943"/>
    </source>
</evidence>
<sequence length="292" mass="31585">MDTQNDVQQFLTALRARITPERAGLTVFGGERRVPGLRREEVAQLAGVSTAYYTRMERGDLGGVSESVLFALVRALQLDAAEAAHLFDLARSATGPRRGPRAKPESRVSPLVAQLLETMRDVPAIAMNRVATAAGSNALGRALFPHLFPADAAPLNSARYLFLDERSRSFYPDWETTAREAVSALRLLAGRDPSDRALMALVGELATRSPEFRTWWGGHTVRTHTTGTKRINHPVVGEITLAFETLVLPSSNGIVIATYLTEPGSSSADALDLLRSWAAQPLSSPSDAASTH</sequence>
<accession>A0A4V1ZH77</accession>
<keyword evidence="3" id="KW-1185">Reference proteome</keyword>
<dbReference type="SMART" id="SM00530">
    <property type="entry name" value="HTH_XRE"/>
    <property type="match status" value="1"/>
</dbReference>
<dbReference type="RefSeq" id="WP_130102654.1">
    <property type="nucleotide sequence ID" value="NZ_SDWW01000022.1"/>
</dbReference>
<dbReference type="SUPFAM" id="SSF47413">
    <property type="entry name" value="lambda repressor-like DNA-binding domains"/>
    <property type="match status" value="1"/>
</dbReference>
<dbReference type="PANTHER" id="PTHR35010:SF2">
    <property type="entry name" value="BLL4672 PROTEIN"/>
    <property type="match status" value="1"/>
</dbReference>
<reference evidence="2 3" key="1">
    <citation type="submission" date="2019-01" db="EMBL/GenBank/DDBJ databases">
        <title>Novel species of Cellulomonas.</title>
        <authorList>
            <person name="Liu Q."/>
            <person name="Xin Y.-H."/>
        </authorList>
    </citation>
    <scope>NUCLEOTIDE SEQUENCE [LARGE SCALE GENOMIC DNA]</scope>
    <source>
        <strain evidence="2 3">HLT2-17</strain>
    </source>
</reference>